<sequence>MHQDYRYLIVPPTPQPELPHIAGLRARLAPERFDKYIVTAAGDRAAALRLYEWNIDASAAMHSTIGQLEILLRNALDVQLTRFHALTIGGTLAWWNDPQMPLRPQLFDQLRTARQRARRGGVPETQGKVIAELTFAFWRFLLDASHSATLWAPALRHAFPHLRPRVRTEVYGRLERLNGLRNRTAHHEPIHHLPLEERWHDILAVAGWIPSLPRSGETVLG</sequence>
<gene>
    <name evidence="1" type="ORF">UFOPK3564_04143</name>
</gene>
<dbReference type="EMBL" id="CAFBMK010000511">
    <property type="protein sequence ID" value="CAB4962290.1"/>
    <property type="molecule type" value="Genomic_DNA"/>
</dbReference>
<dbReference type="AlphaFoldDB" id="A0A6J7L2B2"/>
<reference evidence="1" key="1">
    <citation type="submission" date="2020-05" db="EMBL/GenBank/DDBJ databases">
        <authorList>
            <person name="Chiriac C."/>
            <person name="Salcher M."/>
            <person name="Ghai R."/>
            <person name="Kavagutti S V."/>
        </authorList>
    </citation>
    <scope>NUCLEOTIDE SEQUENCE</scope>
</reference>
<proteinExistence type="predicted"/>
<protein>
    <submittedName>
        <fullName evidence="1">Unannotated protein</fullName>
    </submittedName>
</protein>
<organism evidence="1">
    <name type="scientific">freshwater metagenome</name>
    <dbReference type="NCBI Taxonomy" id="449393"/>
    <lineage>
        <taxon>unclassified sequences</taxon>
        <taxon>metagenomes</taxon>
        <taxon>ecological metagenomes</taxon>
    </lineage>
</organism>
<name>A0A6J7L2B2_9ZZZZ</name>
<accession>A0A6J7L2B2</accession>
<evidence type="ECO:0000313" key="1">
    <source>
        <dbReference type="EMBL" id="CAB4962290.1"/>
    </source>
</evidence>